<dbReference type="EMBL" id="JAHRHJ020000008">
    <property type="protein sequence ID" value="KAH9304426.1"/>
    <property type="molecule type" value="Genomic_DNA"/>
</dbReference>
<protein>
    <recommendedName>
        <fullName evidence="5">Pentatricopeptide repeat-containing protein</fullName>
    </recommendedName>
</protein>
<dbReference type="AlphaFoldDB" id="A0AA38CQV7"/>
<dbReference type="GO" id="GO:0009451">
    <property type="term" value="P:RNA modification"/>
    <property type="evidence" value="ECO:0007669"/>
    <property type="project" value="InterPro"/>
</dbReference>
<evidence type="ECO:0000313" key="4">
    <source>
        <dbReference type="Proteomes" id="UP000824469"/>
    </source>
</evidence>
<dbReference type="InterPro" id="IPR002885">
    <property type="entry name" value="PPR_rpt"/>
</dbReference>
<feature type="region of interest" description="Disordered" evidence="2">
    <location>
        <begin position="30"/>
        <end position="55"/>
    </location>
</feature>
<evidence type="ECO:0000256" key="2">
    <source>
        <dbReference type="SAM" id="MobiDB-lite"/>
    </source>
</evidence>
<organism evidence="3 4">
    <name type="scientific">Taxus chinensis</name>
    <name type="common">Chinese yew</name>
    <name type="synonym">Taxus wallichiana var. chinensis</name>
    <dbReference type="NCBI Taxonomy" id="29808"/>
    <lineage>
        <taxon>Eukaryota</taxon>
        <taxon>Viridiplantae</taxon>
        <taxon>Streptophyta</taxon>
        <taxon>Embryophyta</taxon>
        <taxon>Tracheophyta</taxon>
        <taxon>Spermatophyta</taxon>
        <taxon>Pinopsida</taxon>
        <taxon>Pinidae</taxon>
        <taxon>Conifers II</taxon>
        <taxon>Cupressales</taxon>
        <taxon>Taxaceae</taxon>
        <taxon>Taxus</taxon>
    </lineage>
</organism>
<dbReference type="Proteomes" id="UP000824469">
    <property type="component" value="Unassembled WGS sequence"/>
</dbReference>
<dbReference type="InterPro" id="IPR011990">
    <property type="entry name" value="TPR-like_helical_dom_sf"/>
</dbReference>
<dbReference type="PANTHER" id="PTHR47926">
    <property type="entry name" value="PENTATRICOPEPTIDE REPEAT-CONTAINING PROTEIN"/>
    <property type="match status" value="1"/>
</dbReference>
<dbReference type="PANTHER" id="PTHR47926:SF533">
    <property type="entry name" value="DYW DOMAIN-CONTAINING PROTEIN"/>
    <property type="match status" value="1"/>
</dbReference>
<keyword evidence="4" id="KW-1185">Reference proteome</keyword>
<feature type="region of interest" description="Disordered" evidence="2">
    <location>
        <begin position="73"/>
        <end position="92"/>
    </location>
</feature>
<feature type="non-terminal residue" evidence="3">
    <location>
        <position position="224"/>
    </location>
</feature>
<proteinExistence type="predicted"/>
<evidence type="ECO:0000256" key="1">
    <source>
        <dbReference type="ARBA" id="ARBA00022737"/>
    </source>
</evidence>
<comment type="caution">
    <text evidence="3">The sequence shown here is derived from an EMBL/GenBank/DDBJ whole genome shotgun (WGS) entry which is preliminary data.</text>
</comment>
<name>A0AA38CQV7_TAXCH</name>
<dbReference type="OMA" id="YKSANQT"/>
<reference evidence="3 4" key="1">
    <citation type="journal article" date="2021" name="Nat. Plants">
        <title>The Taxus genome provides insights into paclitaxel biosynthesis.</title>
        <authorList>
            <person name="Xiong X."/>
            <person name="Gou J."/>
            <person name="Liao Q."/>
            <person name="Li Y."/>
            <person name="Zhou Q."/>
            <person name="Bi G."/>
            <person name="Li C."/>
            <person name="Du R."/>
            <person name="Wang X."/>
            <person name="Sun T."/>
            <person name="Guo L."/>
            <person name="Liang H."/>
            <person name="Lu P."/>
            <person name="Wu Y."/>
            <person name="Zhang Z."/>
            <person name="Ro D.K."/>
            <person name="Shang Y."/>
            <person name="Huang S."/>
            <person name="Yan J."/>
        </authorList>
    </citation>
    <scope>NUCLEOTIDE SEQUENCE [LARGE SCALE GENOMIC DNA]</scope>
    <source>
        <strain evidence="3">Ta-2019</strain>
    </source>
</reference>
<dbReference type="Gene3D" id="1.25.40.10">
    <property type="entry name" value="Tetratricopeptide repeat domain"/>
    <property type="match status" value="1"/>
</dbReference>
<evidence type="ECO:0000313" key="3">
    <source>
        <dbReference type="EMBL" id="KAH9304426.1"/>
    </source>
</evidence>
<dbReference type="Pfam" id="PF01535">
    <property type="entry name" value="PPR"/>
    <property type="match status" value="2"/>
</dbReference>
<sequence>MASLSTHQLKYLPFYSRADNNLLLNVGFTNGTPKHPTTSKARAQSPTSKSRTGWPKLYKSANQTYNPAIRIKRNPKRRREEQHDSVIKKPIPGYAHSRGQKSLATVYGDLKLLCREGQLDEALTILKATDFRGDIPVDANIYDFLLQGCIDKKSLHLGRQVHNHMKLTGSHQNVNLATKLIQLYTICGSLTDAQRAFDAVPEKNSFLWNALLRAFVKNRFYEKE</sequence>
<gene>
    <name evidence="3" type="ORF">KI387_008830</name>
</gene>
<keyword evidence="1" id="KW-0677">Repeat</keyword>
<dbReference type="InterPro" id="IPR046960">
    <property type="entry name" value="PPR_At4g14850-like_plant"/>
</dbReference>
<feature type="compositionally biased region" description="Basic and acidic residues" evidence="2">
    <location>
        <begin position="78"/>
        <end position="87"/>
    </location>
</feature>
<accession>A0AA38CQV7</accession>
<evidence type="ECO:0008006" key="5">
    <source>
        <dbReference type="Google" id="ProtNLM"/>
    </source>
</evidence>
<dbReference type="GO" id="GO:0003723">
    <property type="term" value="F:RNA binding"/>
    <property type="evidence" value="ECO:0007669"/>
    <property type="project" value="InterPro"/>
</dbReference>
<feature type="compositionally biased region" description="Polar residues" evidence="2">
    <location>
        <begin position="30"/>
        <end position="51"/>
    </location>
</feature>